<dbReference type="AlphaFoldDB" id="Q6LFR5"/>
<protein>
    <submittedName>
        <fullName evidence="1">Uncharacterized protein</fullName>
    </submittedName>
</protein>
<dbReference type="KEGG" id="ppr:PBPRB2020"/>
<name>Q6LFR5_PHOPR</name>
<keyword evidence="2" id="KW-1185">Reference proteome</keyword>
<gene>
    <name evidence="1" type="ordered locus">PBPRB2020</name>
</gene>
<organism evidence="1 2">
    <name type="scientific">Photobacterium profundum (strain SS9)</name>
    <dbReference type="NCBI Taxonomy" id="298386"/>
    <lineage>
        <taxon>Bacteria</taxon>
        <taxon>Pseudomonadati</taxon>
        <taxon>Pseudomonadota</taxon>
        <taxon>Gammaproteobacteria</taxon>
        <taxon>Vibrionales</taxon>
        <taxon>Vibrionaceae</taxon>
        <taxon>Photobacterium</taxon>
    </lineage>
</organism>
<dbReference type="EMBL" id="CR378681">
    <property type="protein sequence ID" value="CAG23865.1"/>
    <property type="molecule type" value="Genomic_DNA"/>
</dbReference>
<sequence>MIHRGSICNALYIVVLGTNKRIKIPLNKLAYAYKAEEKKGFYHPEYSGRVSKQYIPKLPQDARFSENSAYLFLCQMCLKGSAIPTLIFLELNTLRSL</sequence>
<evidence type="ECO:0000313" key="2">
    <source>
        <dbReference type="Proteomes" id="UP000000593"/>
    </source>
</evidence>
<evidence type="ECO:0000313" key="1">
    <source>
        <dbReference type="EMBL" id="CAG23865.1"/>
    </source>
</evidence>
<dbReference type="Proteomes" id="UP000000593">
    <property type="component" value="Chromosome 2"/>
</dbReference>
<proteinExistence type="predicted"/>
<reference evidence="2" key="1">
    <citation type="journal article" date="2005" name="Science">
        <title>Life at depth: Photobacterium profundum genome sequence and expression analysis.</title>
        <authorList>
            <person name="Vezzi A."/>
            <person name="Campanaro S."/>
            <person name="D'Angelo M."/>
            <person name="Simonato F."/>
            <person name="Vitulo N."/>
            <person name="Lauro F.M."/>
            <person name="Cestaro A."/>
            <person name="Malacrida G."/>
            <person name="Simionati B."/>
            <person name="Cannata N."/>
            <person name="Romualdi C."/>
            <person name="Bartlett D.H."/>
            <person name="Valle G."/>
        </authorList>
    </citation>
    <scope>NUCLEOTIDE SEQUENCE [LARGE SCALE GENOMIC DNA]</scope>
    <source>
        <strain evidence="2">ATCC BAA-1253 / SS9</strain>
    </source>
</reference>
<accession>Q6LFR5</accession>
<dbReference type="HOGENOM" id="CLU_2344230_0_0_6"/>